<reference evidence="3" key="1">
    <citation type="submission" date="2021-01" db="UniProtKB">
        <authorList>
            <consortium name="EnsemblPlants"/>
        </authorList>
    </citation>
    <scope>IDENTIFICATION</scope>
</reference>
<dbReference type="Proteomes" id="UP000594263">
    <property type="component" value="Unplaced"/>
</dbReference>
<dbReference type="AlphaFoldDB" id="A0A7N0TTF5"/>
<evidence type="ECO:0000313" key="4">
    <source>
        <dbReference type="Proteomes" id="UP000594263"/>
    </source>
</evidence>
<name>A0A7N0TTF5_KALFE</name>
<keyword evidence="2" id="KW-0812">Transmembrane</keyword>
<feature type="transmembrane region" description="Helical" evidence="2">
    <location>
        <begin position="226"/>
        <end position="246"/>
    </location>
</feature>
<keyword evidence="2" id="KW-1133">Transmembrane helix</keyword>
<organism evidence="3 4">
    <name type="scientific">Kalanchoe fedtschenkoi</name>
    <name type="common">Lavender scallops</name>
    <name type="synonym">South American air plant</name>
    <dbReference type="NCBI Taxonomy" id="63787"/>
    <lineage>
        <taxon>Eukaryota</taxon>
        <taxon>Viridiplantae</taxon>
        <taxon>Streptophyta</taxon>
        <taxon>Embryophyta</taxon>
        <taxon>Tracheophyta</taxon>
        <taxon>Spermatophyta</taxon>
        <taxon>Magnoliopsida</taxon>
        <taxon>eudicotyledons</taxon>
        <taxon>Gunneridae</taxon>
        <taxon>Pentapetalae</taxon>
        <taxon>Saxifragales</taxon>
        <taxon>Crassulaceae</taxon>
        <taxon>Kalanchoe</taxon>
    </lineage>
</organism>
<dbReference type="EnsemblPlants" id="Kaladp0045s0296.1.v1.1">
    <property type="protein sequence ID" value="Kaladp0045s0296.1.v1.1"/>
    <property type="gene ID" value="Kaladp0045s0296.v1.1"/>
</dbReference>
<evidence type="ECO:0000313" key="3">
    <source>
        <dbReference type="EnsemblPlants" id="Kaladp0045s0296.1.v1.1"/>
    </source>
</evidence>
<keyword evidence="4" id="KW-1185">Reference proteome</keyword>
<evidence type="ECO:0000256" key="2">
    <source>
        <dbReference type="SAM" id="Phobius"/>
    </source>
</evidence>
<proteinExistence type="predicted"/>
<dbReference type="Gramene" id="Kaladp0045s0296.1.v1.1">
    <property type="protein sequence ID" value="Kaladp0045s0296.1.v1.1"/>
    <property type="gene ID" value="Kaladp0045s0296.v1.1"/>
</dbReference>
<evidence type="ECO:0000256" key="1">
    <source>
        <dbReference type="SAM" id="MobiDB-lite"/>
    </source>
</evidence>
<sequence>MVLILKDNGLTCEAVHEMKQEAVEVCHESFDADPFSSESEDDLAVSGDELGLGSQLDEDSRLMEGAEVKIGHDFRASDEGIKIGEMREVVHLESLVDGGIKFEKEVHPATPVNAVDDVVSEDLDYEGEDGSEGSSGGMTDSSAESNVEIWPVESLEKLSQDIRNEKTLNEVVDADVNAELISAANGNRSTASGIHQNKCFDDHVSRYNREPGLATKGQMVGNSTRLRVWLSSVLLTLLVLLAALLAQHTYLSPALTGSLSSITTFFDQVKGCRDSLNTEIQEDGEQSEYKRVEELL</sequence>
<protein>
    <submittedName>
        <fullName evidence="3">Uncharacterized protein</fullName>
    </submittedName>
</protein>
<feature type="region of interest" description="Disordered" evidence="1">
    <location>
        <begin position="124"/>
        <end position="144"/>
    </location>
</feature>
<accession>A0A7N0TTF5</accession>
<keyword evidence="2" id="KW-0472">Membrane</keyword>